<dbReference type="GO" id="GO:0003735">
    <property type="term" value="F:structural constituent of ribosome"/>
    <property type="evidence" value="ECO:0007669"/>
    <property type="project" value="InterPro"/>
</dbReference>
<dbReference type="PROSITE" id="PS01172">
    <property type="entry name" value="RIBOSOMAL_L44E"/>
    <property type="match status" value="1"/>
</dbReference>
<dbReference type="InterPro" id="IPR053708">
    <property type="entry name" value="Ribosomal_LSU_eL42"/>
</dbReference>
<dbReference type="Gene3D" id="3.10.450.80">
    <property type="match status" value="1"/>
</dbReference>
<protein>
    <submittedName>
        <fullName evidence="5">60S ribosomal protein L44</fullName>
    </submittedName>
</protein>
<dbReference type="InterPro" id="IPR011332">
    <property type="entry name" value="Ribosomal_zn-bd"/>
</dbReference>
<keyword evidence="3 4" id="KW-0687">Ribonucleoprotein</keyword>
<dbReference type="GO" id="GO:1990904">
    <property type="term" value="C:ribonucleoprotein complex"/>
    <property type="evidence" value="ECO:0007669"/>
    <property type="project" value="UniProtKB-KW"/>
</dbReference>
<dbReference type="InterPro" id="IPR000552">
    <property type="entry name" value="Ribosomal_eL44"/>
</dbReference>
<keyword evidence="6" id="KW-1185">Reference proteome</keyword>
<evidence type="ECO:0000256" key="4">
    <source>
        <dbReference type="RuleBase" id="RU000666"/>
    </source>
</evidence>
<evidence type="ECO:0000313" key="5">
    <source>
        <dbReference type="EMBL" id="EFN89049.1"/>
    </source>
</evidence>
<reference evidence="5 6" key="1">
    <citation type="journal article" date="2010" name="Science">
        <title>Genomic comparison of the ants Camponotus floridanus and Harpegnathos saltator.</title>
        <authorList>
            <person name="Bonasio R."/>
            <person name="Zhang G."/>
            <person name="Ye C."/>
            <person name="Mutti N.S."/>
            <person name="Fang X."/>
            <person name="Qin N."/>
            <person name="Donahue G."/>
            <person name="Yang P."/>
            <person name="Li Q."/>
            <person name="Li C."/>
            <person name="Zhang P."/>
            <person name="Huang Z."/>
            <person name="Berger S.L."/>
            <person name="Reinberg D."/>
            <person name="Wang J."/>
            <person name="Liebig J."/>
        </authorList>
    </citation>
    <scope>NUCLEOTIDE SEQUENCE [LARGE SCALE GENOMIC DNA]</scope>
    <source>
        <strain evidence="5 6">R22 G/1</strain>
    </source>
</reference>
<gene>
    <name evidence="5" type="ORF">EAI_08443</name>
</gene>
<evidence type="ECO:0000256" key="1">
    <source>
        <dbReference type="ARBA" id="ARBA00009364"/>
    </source>
</evidence>
<evidence type="ECO:0000256" key="3">
    <source>
        <dbReference type="ARBA" id="ARBA00023274"/>
    </source>
</evidence>
<dbReference type="PANTHER" id="PTHR10369">
    <property type="entry name" value="60S RIBOSOMAL PROTEIN L36A/L44"/>
    <property type="match status" value="1"/>
</dbReference>
<dbReference type="STRING" id="610380.E2B5G3"/>
<dbReference type="Pfam" id="PF00935">
    <property type="entry name" value="Ribosomal_L44"/>
    <property type="match status" value="1"/>
</dbReference>
<dbReference type="EMBL" id="GL445827">
    <property type="protein sequence ID" value="EFN89049.1"/>
    <property type="molecule type" value="Genomic_DNA"/>
</dbReference>
<organism evidence="6">
    <name type="scientific">Harpegnathos saltator</name>
    <name type="common">Jerdon's jumping ant</name>
    <dbReference type="NCBI Taxonomy" id="610380"/>
    <lineage>
        <taxon>Eukaryota</taxon>
        <taxon>Metazoa</taxon>
        <taxon>Ecdysozoa</taxon>
        <taxon>Arthropoda</taxon>
        <taxon>Hexapoda</taxon>
        <taxon>Insecta</taxon>
        <taxon>Pterygota</taxon>
        <taxon>Neoptera</taxon>
        <taxon>Endopterygota</taxon>
        <taxon>Hymenoptera</taxon>
        <taxon>Apocrita</taxon>
        <taxon>Aculeata</taxon>
        <taxon>Formicoidea</taxon>
        <taxon>Formicidae</taxon>
        <taxon>Ponerinae</taxon>
        <taxon>Ponerini</taxon>
        <taxon>Harpegnathos</taxon>
    </lineage>
</organism>
<keyword evidence="2 4" id="KW-0689">Ribosomal protein</keyword>
<comment type="similarity">
    <text evidence="1 4">Belongs to the eukaryotic ribosomal protein eL42 family.</text>
</comment>
<dbReference type="InParanoid" id="E2B5G3"/>
<dbReference type="AlphaFoldDB" id="E2B5G3"/>
<accession>E2B5G3</accession>
<dbReference type="SUPFAM" id="SSF57829">
    <property type="entry name" value="Zn-binding ribosomal proteins"/>
    <property type="match status" value="1"/>
</dbReference>
<name>E2B5G3_HARSA</name>
<dbReference type="GO" id="GO:0005840">
    <property type="term" value="C:ribosome"/>
    <property type="evidence" value="ECO:0007669"/>
    <property type="project" value="UniProtKB-KW"/>
</dbReference>
<dbReference type="GO" id="GO:0006412">
    <property type="term" value="P:translation"/>
    <property type="evidence" value="ECO:0007669"/>
    <property type="project" value="InterPro"/>
</dbReference>
<evidence type="ECO:0000313" key="6">
    <source>
        <dbReference type="Proteomes" id="UP000008237"/>
    </source>
</evidence>
<dbReference type="FunFam" id="3.10.450.80:FF:000004">
    <property type="entry name" value="Predicted protein"/>
    <property type="match status" value="1"/>
</dbReference>
<evidence type="ECO:0000256" key="2">
    <source>
        <dbReference type="ARBA" id="ARBA00022980"/>
    </source>
</evidence>
<sequence>MAKTTKKIVLRMECTECKYRKQIPLKRCKHFELGGDKKRKVSTNTF</sequence>
<dbReference type="Proteomes" id="UP000008237">
    <property type="component" value="Unassembled WGS sequence"/>
</dbReference>
<proteinExistence type="inferred from homology"/>